<comment type="caution">
    <text evidence="4">The sequence shown here is derived from an EMBL/GenBank/DDBJ whole genome shotgun (WGS) entry which is preliminary data.</text>
</comment>
<dbReference type="SMART" id="SM00369">
    <property type="entry name" value="LRR_TYP"/>
    <property type="match status" value="13"/>
</dbReference>
<keyword evidence="1" id="KW-0433">Leucine-rich repeat</keyword>
<evidence type="ECO:0000256" key="1">
    <source>
        <dbReference type="ARBA" id="ARBA00022614"/>
    </source>
</evidence>
<dbReference type="AlphaFoldDB" id="A0A814EJX8"/>
<accession>A0A814EJX8</accession>
<dbReference type="PANTHER" id="PTHR24373:SF370">
    <property type="entry name" value="FISH-LIPS, ISOFORM E"/>
    <property type="match status" value="1"/>
</dbReference>
<dbReference type="PROSITE" id="PS51450">
    <property type="entry name" value="LRR"/>
    <property type="match status" value="5"/>
</dbReference>
<dbReference type="InterPro" id="IPR050328">
    <property type="entry name" value="Dev_Immune_Receptor"/>
</dbReference>
<sequence length="557" mass="65165">MCEKQTFENLVREYYDNLRLKIDTQIDFLLDRSDELQLNKERIMLHREKLNKIIHDSRDAIMLKNITVPENYKDKESILSYVFKDHYLIYLDNPYEDDSIGKLILIKQYIPKRIIDLINDLICSLKNTGKFMLDILDQDKLQAFNILKQLDPLINHYPSKANRQDVWLTSDLTTISHLEDVSLCDKLDLKKTQITSISKEIFSNFSNLHTLNLSENFLTILDKNLFKGLTNLKILNLEYNNLSHLDDDLFGDLPRLNLLNLHNNKLVLLNDENFTSLANLLYLDFSNNSIQSIHENCFDSLSNLIELNMRKNEIDLIDKNWFKNLKNLQVLNLSHNFLISRLESNNFANLTNLKKLNLAKVVFDSISTESFKGLNKLEDLVLSECDLENKLSEYLFKDLTNLRLLSLDKNKISKLEPIFHDLKNLEALGLSCNNLEYLPENFFQGLTKLKQVNLGFNKISKCYSKWFKEDLNLERIYLNNNLIESLNDDEMFSYLPKLEILDISGNHIKQINESVFQGLFNAQIIYDVELSLDSVIKDYKTRGIDLKPEVSIRIIEE</sequence>
<proteinExistence type="predicted"/>
<reference evidence="4" key="1">
    <citation type="submission" date="2021-02" db="EMBL/GenBank/DDBJ databases">
        <authorList>
            <person name="Nowell W R."/>
        </authorList>
    </citation>
    <scope>NUCLEOTIDE SEQUENCE</scope>
    <source>
        <strain evidence="4">Ploen Becks lab</strain>
    </source>
</reference>
<dbReference type="Gene3D" id="3.80.10.10">
    <property type="entry name" value="Ribonuclease Inhibitor"/>
    <property type="match status" value="2"/>
</dbReference>
<keyword evidence="2" id="KW-0732">Signal</keyword>
<dbReference type="EMBL" id="CAJNOC010003090">
    <property type="protein sequence ID" value="CAF0967290.1"/>
    <property type="molecule type" value="Genomic_DNA"/>
</dbReference>
<evidence type="ECO:0000313" key="5">
    <source>
        <dbReference type="Proteomes" id="UP000663879"/>
    </source>
</evidence>
<evidence type="ECO:0000256" key="3">
    <source>
        <dbReference type="ARBA" id="ARBA00022737"/>
    </source>
</evidence>
<dbReference type="GO" id="GO:0031012">
    <property type="term" value="C:extracellular matrix"/>
    <property type="evidence" value="ECO:0007669"/>
    <property type="project" value="TreeGrafter"/>
</dbReference>
<keyword evidence="3" id="KW-0677">Repeat</keyword>
<dbReference type="FunFam" id="3.80.10.10:FF:001164">
    <property type="entry name" value="GH01279p"/>
    <property type="match status" value="1"/>
</dbReference>
<dbReference type="PRINTS" id="PR00019">
    <property type="entry name" value="LEURICHRPT"/>
</dbReference>
<evidence type="ECO:0000313" key="4">
    <source>
        <dbReference type="EMBL" id="CAF0967290.1"/>
    </source>
</evidence>
<gene>
    <name evidence="4" type="ORF">OXX778_LOCUS14731</name>
</gene>
<dbReference type="InterPro" id="IPR032675">
    <property type="entry name" value="LRR_dom_sf"/>
</dbReference>
<evidence type="ECO:0000256" key="2">
    <source>
        <dbReference type="ARBA" id="ARBA00022729"/>
    </source>
</evidence>
<dbReference type="SUPFAM" id="SSF52058">
    <property type="entry name" value="L domain-like"/>
    <property type="match status" value="1"/>
</dbReference>
<dbReference type="InterPro" id="IPR001611">
    <property type="entry name" value="Leu-rich_rpt"/>
</dbReference>
<dbReference type="SMART" id="SM00365">
    <property type="entry name" value="LRR_SD22"/>
    <property type="match status" value="6"/>
</dbReference>
<dbReference type="Proteomes" id="UP000663879">
    <property type="component" value="Unassembled WGS sequence"/>
</dbReference>
<dbReference type="OrthoDB" id="676979at2759"/>
<name>A0A814EJX8_9BILA</name>
<dbReference type="GO" id="GO:0005615">
    <property type="term" value="C:extracellular space"/>
    <property type="evidence" value="ECO:0007669"/>
    <property type="project" value="TreeGrafter"/>
</dbReference>
<dbReference type="Pfam" id="PF13855">
    <property type="entry name" value="LRR_8"/>
    <property type="match status" value="4"/>
</dbReference>
<keyword evidence="5" id="KW-1185">Reference proteome</keyword>
<dbReference type="PANTHER" id="PTHR24373">
    <property type="entry name" value="SLIT RELATED LEUCINE-RICH REPEAT NEURONAL PROTEIN"/>
    <property type="match status" value="1"/>
</dbReference>
<organism evidence="4 5">
    <name type="scientific">Brachionus calyciflorus</name>
    <dbReference type="NCBI Taxonomy" id="104777"/>
    <lineage>
        <taxon>Eukaryota</taxon>
        <taxon>Metazoa</taxon>
        <taxon>Spiralia</taxon>
        <taxon>Gnathifera</taxon>
        <taxon>Rotifera</taxon>
        <taxon>Eurotatoria</taxon>
        <taxon>Monogononta</taxon>
        <taxon>Pseudotrocha</taxon>
        <taxon>Ploima</taxon>
        <taxon>Brachionidae</taxon>
        <taxon>Brachionus</taxon>
    </lineage>
</organism>
<protein>
    <submittedName>
        <fullName evidence="4">Uncharacterized protein</fullName>
    </submittedName>
</protein>
<dbReference type="InterPro" id="IPR003591">
    <property type="entry name" value="Leu-rich_rpt_typical-subtyp"/>
</dbReference>